<evidence type="ECO:0000313" key="3">
    <source>
        <dbReference type="EMBL" id="PCG69818.1"/>
    </source>
</evidence>
<sequence length="286" mass="32688">MCYICSCFTWGLDLIQRIITFGLACILSCAICFGLLIAITAGIAYGYNYSMAEFITFQRSDVTVYMRRGQFYDKPDLTYRFRRTGDEEDSFNGNITTDYEDQKPPPDSKPLADTWLKTQDTRKYAEILTRYKPNQKAESVEREPEPQEPPPKEPLVQVVPPGPIRFRPTPETPVISIIPNPMIPTMAWRSGSSEIVMRNFQPLHDFTTGKKFTNLPESLFPTRDTGPKPIPILSPKEQAKESVDDKLRDEFHKSYVPMRVWGTTSRAVIPDEAEDVDEDSIVYKPV</sequence>
<proteinExistence type="predicted"/>
<dbReference type="AlphaFoldDB" id="A0A2A4JDP7"/>
<keyword evidence="2" id="KW-0812">Transmembrane</keyword>
<protein>
    <submittedName>
        <fullName evidence="3">Uncharacterized protein</fullName>
    </submittedName>
</protein>
<name>A0A2A4JDP7_HELVI</name>
<feature type="region of interest" description="Disordered" evidence="1">
    <location>
        <begin position="88"/>
        <end position="113"/>
    </location>
</feature>
<keyword evidence="2" id="KW-0472">Membrane</keyword>
<organism evidence="3">
    <name type="scientific">Heliothis virescens</name>
    <name type="common">Tobacco budworm moth</name>
    <dbReference type="NCBI Taxonomy" id="7102"/>
    <lineage>
        <taxon>Eukaryota</taxon>
        <taxon>Metazoa</taxon>
        <taxon>Ecdysozoa</taxon>
        <taxon>Arthropoda</taxon>
        <taxon>Hexapoda</taxon>
        <taxon>Insecta</taxon>
        <taxon>Pterygota</taxon>
        <taxon>Neoptera</taxon>
        <taxon>Endopterygota</taxon>
        <taxon>Lepidoptera</taxon>
        <taxon>Glossata</taxon>
        <taxon>Ditrysia</taxon>
        <taxon>Noctuoidea</taxon>
        <taxon>Noctuidae</taxon>
        <taxon>Heliothinae</taxon>
        <taxon>Heliothis</taxon>
    </lineage>
</organism>
<evidence type="ECO:0000256" key="2">
    <source>
        <dbReference type="SAM" id="Phobius"/>
    </source>
</evidence>
<comment type="caution">
    <text evidence="3">The sequence shown here is derived from an EMBL/GenBank/DDBJ whole genome shotgun (WGS) entry which is preliminary data.</text>
</comment>
<dbReference type="EMBL" id="NWSH01001880">
    <property type="protein sequence ID" value="PCG69818.1"/>
    <property type="molecule type" value="Genomic_DNA"/>
</dbReference>
<evidence type="ECO:0000256" key="1">
    <source>
        <dbReference type="SAM" id="MobiDB-lite"/>
    </source>
</evidence>
<keyword evidence="2" id="KW-1133">Transmembrane helix</keyword>
<feature type="transmembrane region" description="Helical" evidence="2">
    <location>
        <begin position="18"/>
        <end position="47"/>
    </location>
</feature>
<feature type="region of interest" description="Disordered" evidence="1">
    <location>
        <begin position="217"/>
        <end position="245"/>
    </location>
</feature>
<feature type="region of interest" description="Disordered" evidence="1">
    <location>
        <begin position="130"/>
        <end position="167"/>
    </location>
</feature>
<reference evidence="3" key="1">
    <citation type="submission" date="2017-09" db="EMBL/GenBank/DDBJ databases">
        <title>Contemporary evolution of a Lepidopteran species, Heliothis virescens, in response to modern agricultural practices.</title>
        <authorList>
            <person name="Fritz M.L."/>
            <person name="Deyonke A.M."/>
            <person name="Papanicolaou A."/>
            <person name="Micinski S."/>
            <person name="Westbrook J."/>
            <person name="Gould F."/>
        </authorList>
    </citation>
    <scope>NUCLEOTIDE SEQUENCE [LARGE SCALE GENOMIC DNA]</scope>
    <source>
        <strain evidence="3">HvINT-</strain>
        <tissue evidence="3">Whole body</tissue>
    </source>
</reference>
<accession>A0A2A4JDP7</accession>
<gene>
    <name evidence="3" type="ORF">B5V51_3635</name>
</gene>